<dbReference type="OrthoDB" id="8678477at2"/>
<evidence type="ECO:0000256" key="1">
    <source>
        <dbReference type="ARBA" id="ARBA00006987"/>
    </source>
</evidence>
<dbReference type="SUPFAM" id="SSF53850">
    <property type="entry name" value="Periplasmic binding protein-like II"/>
    <property type="match status" value="1"/>
</dbReference>
<reference evidence="3" key="1">
    <citation type="submission" date="2005-08" db="EMBL/GenBank/DDBJ databases">
        <title>Complete sequence of chromosome 2 of Ralstonia eutropha JMP134.</title>
        <authorList>
            <person name="Copeland A."/>
            <person name="Lucas S."/>
            <person name="Lapidus A."/>
            <person name="Barry K."/>
            <person name="Detter J.C."/>
            <person name="Glavina T."/>
            <person name="Hammon N."/>
            <person name="Israni S."/>
            <person name="Pitluck S."/>
            <person name="Goltsman E."/>
            <person name="Martinez M."/>
            <person name="Schmutz J."/>
            <person name="Larimer F."/>
            <person name="Land M."/>
            <person name="Lykidis A."/>
            <person name="Richardson P."/>
        </authorList>
    </citation>
    <scope>NUCLEOTIDE SEQUENCE [LARGE SCALE GENOMIC DNA]</scope>
    <source>
        <strain evidence="3">JMP134</strain>
    </source>
</reference>
<comment type="similarity">
    <text evidence="1">Belongs to the UPF0065 (bug) family.</text>
</comment>
<dbReference type="AlphaFoldDB" id="Q46SJ1"/>
<feature type="signal peptide" evidence="2">
    <location>
        <begin position="1"/>
        <end position="20"/>
    </location>
</feature>
<sequence length="323" mass="34557">MKWKLLVGIAAMALSLVARADTYPSKPITFIVPVPPGGATDALARTMAEAMSKSMGQPIIVDNRPGAGGTIGTQAVARAAPDGYTVLFATSAPILTAPFLYAKLPYDAKRDLSFISQVCTGQLVFAVNPQKVPAKTVKEFIAWAQQHKGAVTYGSYGVGSSAHLMGSYLSQTQKLDMTHAPYKGESLMVQDLIGGQIDWAIGTVGVMAPYLQNGRLRALAVMGDRRPAELPNVPTMTEAGFPDPEYRPVGGAVLLGPANLPPAILSRLEQEARAAVQTPEMKARFQLYGMYAQGTTSAAFRRDFDVMLPVMERLIRQSGAKVE</sequence>
<proteinExistence type="inferred from homology"/>
<dbReference type="CDD" id="cd07012">
    <property type="entry name" value="PBP2_Bug_TTT"/>
    <property type="match status" value="1"/>
</dbReference>
<name>Q46SJ1_CUPPJ</name>
<evidence type="ECO:0000256" key="2">
    <source>
        <dbReference type="SAM" id="SignalP"/>
    </source>
</evidence>
<dbReference type="STRING" id="264198.Reut_B4543"/>
<dbReference type="HOGENOM" id="CLU_045683_0_2_4"/>
<dbReference type="eggNOG" id="COG3181">
    <property type="taxonomic scope" value="Bacteria"/>
</dbReference>
<gene>
    <name evidence="3" type="ordered locus">Reut_B4543</name>
</gene>
<organism evidence="3">
    <name type="scientific">Cupriavidus pinatubonensis (strain JMP 134 / LMG 1197)</name>
    <name type="common">Cupriavidus necator (strain JMP 134)</name>
    <dbReference type="NCBI Taxonomy" id="264198"/>
    <lineage>
        <taxon>Bacteria</taxon>
        <taxon>Pseudomonadati</taxon>
        <taxon>Pseudomonadota</taxon>
        <taxon>Betaproteobacteria</taxon>
        <taxon>Burkholderiales</taxon>
        <taxon>Burkholderiaceae</taxon>
        <taxon>Cupriavidus</taxon>
    </lineage>
</organism>
<dbReference type="PIRSF" id="PIRSF017082">
    <property type="entry name" value="YflP"/>
    <property type="match status" value="1"/>
</dbReference>
<dbReference type="Pfam" id="PF03401">
    <property type="entry name" value="TctC"/>
    <property type="match status" value="1"/>
</dbReference>
<dbReference type="KEGG" id="reu:Reut_B4543"/>
<dbReference type="Gene3D" id="3.40.190.10">
    <property type="entry name" value="Periplasmic binding protein-like II"/>
    <property type="match status" value="1"/>
</dbReference>
<dbReference type="PANTHER" id="PTHR42928:SF5">
    <property type="entry name" value="BLR1237 PROTEIN"/>
    <property type="match status" value="1"/>
</dbReference>
<protein>
    <submittedName>
        <fullName evidence="3">Uncharacterized protein UPF0065</fullName>
    </submittedName>
</protein>
<evidence type="ECO:0000313" key="3">
    <source>
        <dbReference type="EMBL" id="AAZ63893.1"/>
    </source>
</evidence>
<dbReference type="EMBL" id="CP000091">
    <property type="protein sequence ID" value="AAZ63893.1"/>
    <property type="molecule type" value="Genomic_DNA"/>
</dbReference>
<accession>Q46SJ1</accession>
<keyword evidence="2" id="KW-0732">Signal</keyword>
<dbReference type="PANTHER" id="PTHR42928">
    <property type="entry name" value="TRICARBOXYLATE-BINDING PROTEIN"/>
    <property type="match status" value="1"/>
</dbReference>
<dbReference type="InterPro" id="IPR005064">
    <property type="entry name" value="BUG"/>
</dbReference>
<dbReference type="InterPro" id="IPR042100">
    <property type="entry name" value="Bug_dom1"/>
</dbReference>
<feature type="chain" id="PRO_5004232619" evidence="2">
    <location>
        <begin position="21"/>
        <end position="323"/>
    </location>
</feature>
<dbReference type="Gene3D" id="3.40.190.150">
    <property type="entry name" value="Bordetella uptake gene, domain 1"/>
    <property type="match status" value="1"/>
</dbReference>